<dbReference type="InterPro" id="IPR010978">
    <property type="entry name" value="tRNA-bd_arm"/>
</dbReference>
<organism evidence="3 4">
    <name type="scientific">Desulforamulus putei DSM 12395</name>
    <dbReference type="NCBI Taxonomy" id="1121429"/>
    <lineage>
        <taxon>Bacteria</taxon>
        <taxon>Bacillati</taxon>
        <taxon>Bacillota</taxon>
        <taxon>Clostridia</taxon>
        <taxon>Eubacteriales</taxon>
        <taxon>Peptococcaceae</taxon>
        <taxon>Desulforamulus</taxon>
    </lineage>
</organism>
<keyword evidence="4" id="KW-1185">Reference proteome</keyword>
<proteinExistence type="predicted"/>
<gene>
    <name evidence="3" type="ORF">SAMN02745133_00318</name>
</gene>
<dbReference type="GO" id="GO:0000166">
    <property type="term" value="F:nucleotide binding"/>
    <property type="evidence" value="ECO:0007669"/>
    <property type="project" value="InterPro"/>
</dbReference>
<dbReference type="RefSeq" id="WP_073234624.1">
    <property type="nucleotide sequence ID" value="NZ_FQUY01000001.1"/>
</dbReference>
<dbReference type="EMBL" id="FQUY01000001">
    <property type="protein sequence ID" value="SHE38299.1"/>
    <property type="molecule type" value="Genomic_DNA"/>
</dbReference>
<reference evidence="4" key="1">
    <citation type="submission" date="2016-11" db="EMBL/GenBank/DDBJ databases">
        <authorList>
            <person name="Varghese N."/>
            <person name="Submissions S."/>
        </authorList>
    </citation>
    <scope>NUCLEOTIDE SEQUENCE [LARGE SCALE GENOMIC DNA]</scope>
    <source>
        <strain evidence="4">DSM 12395</strain>
    </source>
</reference>
<feature type="coiled-coil region" evidence="2">
    <location>
        <begin position="25"/>
        <end position="122"/>
    </location>
</feature>
<dbReference type="STRING" id="1121429.SAMN02745133_00318"/>
<keyword evidence="1" id="KW-0963">Cytoplasm</keyword>
<accession>A0A1M4T1G6</accession>
<dbReference type="SUPFAM" id="SSF46589">
    <property type="entry name" value="tRNA-binding arm"/>
    <property type="match status" value="1"/>
</dbReference>
<name>A0A1M4T1G6_9FIRM</name>
<keyword evidence="2" id="KW-0175">Coiled coil</keyword>
<dbReference type="AlphaFoldDB" id="A0A1M4T1G6"/>
<protein>
    <submittedName>
        <fullName evidence="3">Uncharacterized protein</fullName>
    </submittedName>
</protein>
<evidence type="ECO:0000313" key="4">
    <source>
        <dbReference type="Proteomes" id="UP000184148"/>
    </source>
</evidence>
<dbReference type="OrthoDB" id="1788250at2"/>
<evidence type="ECO:0000256" key="2">
    <source>
        <dbReference type="SAM" id="Coils"/>
    </source>
</evidence>
<evidence type="ECO:0000256" key="1">
    <source>
        <dbReference type="ARBA" id="ARBA00022490"/>
    </source>
</evidence>
<dbReference type="Gene3D" id="6.10.250.3110">
    <property type="match status" value="1"/>
</dbReference>
<dbReference type="Proteomes" id="UP000184148">
    <property type="component" value="Unassembled WGS sequence"/>
</dbReference>
<evidence type="ECO:0000313" key="3">
    <source>
        <dbReference type="EMBL" id="SHE38299.1"/>
    </source>
</evidence>
<sequence length="125" mass="14366">MVENKNMEQMVSQLITMVGKVLEGQNDLKAEMTGMKVEINEMKAEMAGMKAEINEMKAEMAGMKAEIHEIRAEMNEMKAEIIEIKNRLNDIDGKLVYLTADVELLEHETRQNKKEINRIKKQIEA</sequence>